<gene>
    <name evidence="4" type="ORF">A2822_01465</name>
</gene>
<comment type="caution">
    <text evidence="4">The sequence shown here is derived from an EMBL/GenBank/DDBJ whole genome shotgun (WGS) entry which is preliminary data.</text>
</comment>
<dbReference type="AlphaFoldDB" id="A0A1G2HVC1"/>
<dbReference type="Pfam" id="PF00072">
    <property type="entry name" value="Response_reg"/>
    <property type="match status" value="1"/>
</dbReference>
<feature type="domain" description="Response regulatory" evidence="3">
    <location>
        <begin position="3"/>
        <end position="119"/>
    </location>
</feature>
<dbReference type="Gene3D" id="3.40.50.2300">
    <property type="match status" value="1"/>
</dbReference>
<accession>A0A1G2HVC1</accession>
<evidence type="ECO:0000256" key="1">
    <source>
        <dbReference type="ARBA" id="ARBA00022553"/>
    </source>
</evidence>
<dbReference type="GO" id="GO:0000160">
    <property type="term" value="P:phosphorelay signal transduction system"/>
    <property type="evidence" value="ECO:0007669"/>
    <property type="project" value="InterPro"/>
</dbReference>
<name>A0A1G2HVC1_9BACT</name>
<evidence type="ECO:0000256" key="2">
    <source>
        <dbReference type="PROSITE-ProRule" id="PRU00169"/>
    </source>
</evidence>
<reference evidence="4 5" key="1">
    <citation type="journal article" date="2016" name="Nat. Commun.">
        <title>Thousands of microbial genomes shed light on interconnected biogeochemical processes in an aquifer system.</title>
        <authorList>
            <person name="Anantharaman K."/>
            <person name="Brown C.T."/>
            <person name="Hug L.A."/>
            <person name="Sharon I."/>
            <person name="Castelle C.J."/>
            <person name="Probst A.J."/>
            <person name="Thomas B.C."/>
            <person name="Singh A."/>
            <person name="Wilkins M.J."/>
            <person name="Karaoz U."/>
            <person name="Brodie E.L."/>
            <person name="Williams K.H."/>
            <person name="Hubbard S.S."/>
            <person name="Banfield J.F."/>
        </authorList>
    </citation>
    <scope>NUCLEOTIDE SEQUENCE [LARGE SCALE GENOMIC DNA]</scope>
</reference>
<dbReference type="SUPFAM" id="SSF52172">
    <property type="entry name" value="CheY-like"/>
    <property type="match status" value="1"/>
</dbReference>
<dbReference type="Proteomes" id="UP000178774">
    <property type="component" value="Unassembled WGS sequence"/>
</dbReference>
<protein>
    <recommendedName>
        <fullName evidence="3">Response regulatory domain-containing protein</fullName>
    </recommendedName>
</protein>
<keyword evidence="1 2" id="KW-0597">Phosphoprotein</keyword>
<dbReference type="PANTHER" id="PTHR44591">
    <property type="entry name" value="STRESS RESPONSE REGULATOR PROTEIN 1"/>
    <property type="match status" value="1"/>
</dbReference>
<evidence type="ECO:0000313" key="4">
    <source>
        <dbReference type="EMBL" id="OGZ66405.1"/>
    </source>
</evidence>
<feature type="modified residue" description="4-aspartylphosphate" evidence="2">
    <location>
        <position position="52"/>
    </location>
</feature>
<dbReference type="PROSITE" id="PS50110">
    <property type="entry name" value="RESPONSE_REGULATORY"/>
    <property type="match status" value="1"/>
</dbReference>
<dbReference type="InterPro" id="IPR001789">
    <property type="entry name" value="Sig_transdc_resp-reg_receiver"/>
</dbReference>
<sequence length="121" mass="13724">MKKILIVEDDPFIVDIYASQLKGQGYAVDIANNGEMALEKIKNNYPDVLLLDLILPKMDGWEVLKNLRHDPRTKELKVIVISNLNQKENADNISSFNVSKYLLKIQTTPEEISKAVKELIG</sequence>
<dbReference type="PANTHER" id="PTHR44591:SF3">
    <property type="entry name" value="RESPONSE REGULATORY DOMAIN-CONTAINING PROTEIN"/>
    <property type="match status" value="1"/>
</dbReference>
<dbReference type="InterPro" id="IPR050595">
    <property type="entry name" value="Bact_response_regulator"/>
</dbReference>
<evidence type="ECO:0000259" key="3">
    <source>
        <dbReference type="PROSITE" id="PS50110"/>
    </source>
</evidence>
<dbReference type="EMBL" id="MHOP01000005">
    <property type="protein sequence ID" value="OGZ66405.1"/>
    <property type="molecule type" value="Genomic_DNA"/>
</dbReference>
<dbReference type="SMART" id="SM00448">
    <property type="entry name" value="REC"/>
    <property type="match status" value="1"/>
</dbReference>
<dbReference type="InterPro" id="IPR011006">
    <property type="entry name" value="CheY-like_superfamily"/>
</dbReference>
<evidence type="ECO:0000313" key="5">
    <source>
        <dbReference type="Proteomes" id="UP000178774"/>
    </source>
</evidence>
<proteinExistence type="predicted"/>
<organism evidence="4 5">
    <name type="scientific">Candidatus Staskawiczbacteria bacterium RIFCSPHIGHO2_01_FULL_41_41</name>
    <dbReference type="NCBI Taxonomy" id="1802203"/>
    <lineage>
        <taxon>Bacteria</taxon>
        <taxon>Candidatus Staskawicziibacteriota</taxon>
    </lineage>
</organism>